<gene>
    <name evidence="1" type="ORF">HPB50_025725</name>
</gene>
<protein>
    <submittedName>
        <fullName evidence="1">Uncharacterized protein</fullName>
    </submittedName>
</protein>
<organism evidence="1 2">
    <name type="scientific">Hyalomma asiaticum</name>
    <name type="common">Tick</name>
    <dbReference type="NCBI Taxonomy" id="266040"/>
    <lineage>
        <taxon>Eukaryota</taxon>
        <taxon>Metazoa</taxon>
        <taxon>Ecdysozoa</taxon>
        <taxon>Arthropoda</taxon>
        <taxon>Chelicerata</taxon>
        <taxon>Arachnida</taxon>
        <taxon>Acari</taxon>
        <taxon>Parasitiformes</taxon>
        <taxon>Ixodida</taxon>
        <taxon>Ixodoidea</taxon>
        <taxon>Ixodidae</taxon>
        <taxon>Hyalomminae</taxon>
        <taxon>Hyalomma</taxon>
    </lineage>
</organism>
<sequence>MRTYSSRSKPRARDGMVQRWNGPAFDAHEVKKKMSEGTESSSRQSTDDIQVSRSLSVVIAVGALVALAVVILVAMAVVQAFATRATHPDKQPAGPNGTTASLPGSANHSHVAPGTIISTATSLGRFYRRWTTWNTLK</sequence>
<reference evidence="1" key="1">
    <citation type="submission" date="2020-05" db="EMBL/GenBank/DDBJ databases">
        <title>Large-scale comparative analyses of tick genomes elucidate their genetic diversity and vector capacities.</title>
        <authorList>
            <person name="Jia N."/>
            <person name="Wang J."/>
            <person name="Shi W."/>
            <person name="Du L."/>
            <person name="Sun Y."/>
            <person name="Zhan W."/>
            <person name="Jiang J."/>
            <person name="Wang Q."/>
            <person name="Zhang B."/>
            <person name="Ji P."/>
            <person name="Sakyi L.B."/>
            <person name="Cui X."/>
            <person name="Yuan T."/>
            <person name="Jiang B."/>
            <person name="Yang W."/>
            <person name="Lam T.T.-Y."/>
            <person name="Chang Q."/>
            <person name="Ding S."/>
            <person name="Wang X."/>
            <person name="Zhu J."/>
            <person name="Ruan X."/>
            <person name="Zhao L."/>
            <person name="Wei J."/>
            <person name="Que T."/>
            <person name="Du C."/>
            <person name="Cheng J."/>
            <person name="Dai P."/>
            <person name="Han X."/>
            <person name="Huang E."/>
            <person name="Gao Y."/>
            <person name="Liu J."/>
            <person name="Shao H."/>
            <person name="Ye R."/>
            <person name="Li L."/>
            <person name="Wei W."/>
            <person name="Wang X."/>
            <person name="Wang C."/>
            <person name="Yang T."/>
            <person name="Huo Q."/>
            <person name="Li W."/>
            <person name="Guo W."/>
            <person name="Chen H."/>
            <person name="Zhou L."/>
            <person name="Ni X."/>
            <person name="Tian J."/>
            <person name="Zhou Y."/>
            <person name="Sheng Y."/>
            <person name="Liu T."/>
            <person name="Pan Y."/>
            <person name="Xia L."/>
            <person name="Li J."/>
            <person name="Zhao F."/>
            <person name="Cao W."/>
        </authorList>
    </citation>
    <scope>NUCLEOTIDE SEQUENCE</scope>
    <source>
        <strain evidence="1">Hyas-2018</strain>
    </source>
</reference>
<proteinExistence type="predicted"/>
<evidence type="ECO:0000313" key="1">
    <source>
        <dbReference type="EMBL" id="KAH6924848.1"/>
    </source>
</evidence>
<name>A0ACB7RQX5_HYAAI</name>
<keyword evidence="2" id="KW-1185">Reference proteome</keyword>
<evidence type="ECO:0000313" key="2">
    <source>
        <dbReference type="Proteomes" id="UP000821845"/>
    </source>
</evidence>
<accession>A0ACB7RQX5</accession>
<comment type="caution">
    <text evidence="1">The sequence shown here is derived from an EMBL/GenBank/DDBJ whole genome shotgun (WGS) entry which is preliminary data.</text>
</comment>
<dbReference type="EMBL" id="CM023488">
    <property type="protein sequence ID" value="KAH6924848.1"/>
    <property type="molecule type" value="Genomic_DNA"/>
</dbReference>
<dbReference type="Proteomes" id="UP000821845">
    <property type="component" value="Chromosome 8"/>
</dbReference>